<dbReference type="GeneID" id="6079238"/>
<protein>
    <submittedName>
        <fullName evidence="2">Predicted protein</fullName>
    </submittedName>
</protein>
<dbReference type="AlphaFoldDB" id="B0DI16"/>
<sequence>MDRAQGRHPRDLKGILGSMSRIKEFLKYVGRTERLKASLGDTIGELSRGARTSDAQSMPSRRVRPQKTPPFLYPHLSLRTSSTLNHISLGKHATWTLKQTATRLKTISFPERARPVKLYLLHCDRVLGRRNVLRTDCIDKRRDETTPLTIEMGSQTAFSCRAVWGIGRHGRAFTSAGDSHRGQEYGIRGLR</sequence>
<dbReference type="InParanoid" id="B0DI16"/>
<dbReference type="RefSeq" id="XP_001883504.1">
    <property type="nucleotide sequence ID" value="XM_001883469.1"/>
</dbReference>
<feature type="region of interest" description="Disordered" evidence="1">
    <location>
        <begin position="47"/>
        <end position="70"/>
    </location>
</feature>
<dbReference type="KEGG" id="lbc:LACBIDRAFT_302634"/>
<accession>B0DI16</accession>
<gene>
    <name evidence="2" type="ORF">LACBIDRAFT_302634</name>
</gene>
<organism evidence="3">
    <name type="scientific">Laccaria bicolor (strain S238N-H82 / ATCC MYA-4686)</name>
    <name type="common">Bicoloured deceiver</name>
    <name type="synonym">Laccaria laccata var. bicolor</name>
    <dbReference type="NCBI Taxonomy" id="486041"/>
    <lineage>
        <taxon>Eukaryota</taxon>
        <taxon>Fungi</taxon>
        <taxon>Dikarya</taxon>
        <taxon>Basidiomycota</taxon>
        <taxon>Agaricomycotina</taxon>
        <taxon>Agaricomycetes</taxon>
        <taxon>Agaricomycetidae</taxon>
        <taxon>Agaricales</taxon>
        <taxon>Agaricineae</taxon>
        <taxon>Hydnangiaceae</taxon>
        <taxon>Laccaria</taxon>
    </lineage>
</organism>
<proteinExistence type="predicted"/>
<dbReference type="EMBL" id="DS547111">
    <property type="protein sequence ID" value="EDR05828.1"/>
    <property type="molecule type" value="Genomic_DNA"/>
</dbReference>
<evidence type="ECO:0000256" key="1">
    <source>
        <dbReference type="SAM" id="MobiDB-lite"/>
    </source>
</evidence>
<keyword evidence="3" id="KW-1185">Reference proteome</keyword>
<dbReference type="Proteomes" id="UP000001194">
    <property type="component" value="Unassembled WGS sequence"/>
</dbReference>
<name>B0DI16_LACBS</name>
<evidence type="ECO:0000313" key="2">
    <source>
        <dbReference type="EMBL" id="EDR05828.1"/>
    </source>
</evidence>
<dbReference type="HOGENOM" id="CLU_1421646_0_0_1"/>
<evidence type="ECO:0000313" key="3">
    <source>
        <dbReference type="Proteomes" id="UP000001194"/>
    </source>
</evidence>
<reference evidence="2 3" key="1">
    <citation type="journal article" date="2008" name="Nature">
        <title>The genome of Laccaria bicolor provides insights into mycorrhizal symbiosis.</title>
        <authorList>
            <person name="Martin F."/>
            <person name="Aerts A."/>
            <person name="Ahren D."/>
            <person name="Brun A."/>
            <person name="Danchin E.G.J."/>
            <person name="Duchaussoy F."/>
            <person name="Gibon J."/>
            <person name="Kohler A."/>
            <person name="Lindquist E."/>
            <person name="Pereda V."/>
            <person name="Salamov A."/>
            <person name="Shapiro H.J."/>
            <person name="Wuyts J."/>
            <person name="Blaudez D."/>
            <person name="Buee M."/>
            <person name="Brokstein P."/>
            <person name="Canbaeck B."/>
            <person name="Cohen D."/>
            <person name="Courty P.E."/>
            <person name="Coutinho P.M."/>
            <person name="Delaruelle C."/>
            <person name="Detter J.C."/>
            <person name="Deveau A."/>
            <person name="DiFazio S."/>
            <person name="Duplessis S."/>
            <person name="Fraissinet-Tachet L."/>
            <person name="Lucic E."/>
            <person name="Frey-Klett P."/>
            <person name="Fourrey C."/>
            <person name="Feussner I."/>
            <person name="Gay G."/>
            <person name="Grimwood J."/>
            <person name="Hoegger P.J."/>
            <person name="Jain P."/>
            <person name="Kilaru S."/>
            <person name="Labbe J."/>
            <person name="Lin Y.C."/>
            <person name="Legue V."/>
            <person name="Le Tacon F."/>
            <person name="Marmeisse R."/>
            <person name="Melayah D."/>
            <person name="Montanini B."/>
            <person name="Muratet M."/>
            <person name="Nehls U."/>
            <person name="Niculita-Hirzel H."/>
            <person name="Oudot-Le Secq M.P."/>
            <person name="Peter M."/>
            <person name="Quesneville H."/>
            <person name="Rajashekar B."/>
            <person name="Reich M."/>
            <person name="Rouhier N."/>
            <person name="Schmutz J."/>
            <person name="Yin T."/>
            <person name="Chalot M."/>
            <person name="Henrissat B."/>
            <person name="Kuees U."/>
            <person name="Lucas S."/>
            <person name="Van de Peer Y."/>
            <person name="Podila G.K."/>
            <person name="Polle A."/>
            <person name="Pukkila P.J."/>
            <person name="Richardson P.M."/>
            <person name="Rouze P."/>
            <person name="Sanders I.R."/>
            <person name="Stajich J.E."/>
            <person name="Tunlid A."/>
            <person name="Tuskan G."/>
            <person name="Grigoriev I.V."/>
        </authorList>
    </citation>
    <scope>NUCLEOTIDE SEQUENCE [LARGE SCALE GENOMIC DNA]</scope>
    <source>
        <strain evidence="3">S238N-H82 / ATCC MYA-4686</strain>
    </source>
</reference>